<dbReference type="InterPro" id="IPR032808">
    <property type="entry name" value="DoxX"/>
</dbReference>
<evidence type="ECO:0000256" key="5">
    <source>
        <dbReference type="ARBA" id="ARBA00022989"/>
    </source>
</evidence>
<evidence type="ECO:0000256" key="6">
    <source>
        <dbReference type="ARBA" id="ARBA00023136"/>
    </source>
</evidence>
<evidence type="ECO:0000256" key="4">
    <source>
        <dbReference type="ARBA" id="ARBA00022692"/>
    </source>
</evidence>
<comment type="subcellular location">
    <subcellularLocation>
        <location evidence="1">Cell membrane</location>
        <topology evidence="1">Multi-pass membrane protein</topology>
    </subcellularLocation>
</comment>
<name>A0ABT4VCB8_9PSEU</name>
<comment type="similarity">
    <text evidence="2">Belongs to the DoxX family.</text>
</comment>
<comment type="caution">
    <text evidence="7">The sequence shown here is derived from an EMBL/GenBank/DDBJ whole genome shotgun (WGS) entry which is preliminary data.</text>
</comment>
<evidence type="ECO:0000256" key="3">
    <source>
        <dbReference type="ARBA" id="ARBA00022475"/>
    </source>
</evidence>
<reference evidence="7 8" key="1">
    <citation type="submission" date="2022-11" db="EMBL/GenBank/DDBJ databases">
        <title>Draft genome sequence of Saccharopolyspora sp. WRP15-2 isolated from rhizosphere soils of wild rice in Thailand.</title>
        <authorList>
            <person name="Duangmal K."/>
            <person name="Kammanee S."/>
            <person name="Muangham S."/>
        </authorList>
    </citation>
    <scope>NUCLEOTIDE SEQUENCE [LARGE SCALE GENOMIC DNA]</scope>
    <source>
        <strain evidence="7 8">WRP15-2</strain>
    </source>
</reference>
<evidence type="ECO:0000256" key="2">
    <source>
        <dbReference type="ARBA" id="ARBA00006679"/>
    </source>
</evidence>
<proteinExistence type="inferred from homology"/>
<dbReference type="PANTHER" id="PTHR33452:SF1">
    <property type="entry name" value="INNER MEMBRANE PROTEIN YPHA-RELATED"/>
    <property type="match status" value="1"/>
</dbReference>
<dbReference type="RefSeq" id="WP_270954228.1">
    <property type="nucleotide sequence ID" value="NZ_JAQGLA010000129.1"/>
</dbReference>
<evidence type="ECO:0000313" key="8">
    <source>
        <dbReference type="Proteomes" id="UP001210380"/>
    </source>
</evidence>
<accession>A0ABT4VCB8</accession>
<dbReference type="EMBL" id="JAQGLA010000129">
    <property type="protein sequence ID" value="MDA3630932.1"/>
    <property type="molecule type" value="Genomic_DNA"/>
</dbReference>
<evidence type="ECO:0000256" key="1">
    <source>
        <dbReference type="ARBA" id="ARBA00004651"/>
    </source>
</evidence>
<organism evidence="7 8">
    <name type="scientific">Saccharopolyspora oryzae</name>
    <dbReference type="NCBI Taxonomy" id="2997343"/>
    <lineage>
        <taxon>Bacteria</taxon>
        <taxon>Bacillati</taxon>
        <taxon>Actinomycetota</taxon>
        <taxon>Actinomycetes</taxon>
        <taxon>Pseudonocardiales</taxon>
        <taxon>Pseudonocardiaceae</taxon>
        <taxon>Saccharopolyspora</taxon>
    </lineage>
</organism>
<protein>
    <submittedName>
        <fullName evidence="7">DoxX family protein</fullName>
    </submittedName>
</protein>
<dbReference type="InterPro" id="IPR051907">
    <property type="entry name" value="DoxX-like_oxidoreductase"/>
</dbReference>
<gene>
    <name evidence="7" type="ORF">OU415_36290</name>
</gene>
<keyword evidence="3" id="KW-1003">Cell membrane</keyword>
<sequence length="177" mass="18884">MLIRRLARPMLAAVFVYGGIGALRDAPNHAKAAAPLLEKATGPIKDSLPEQFPTNPETLVRIDGAVKVGAGAMLALGKFPRLASLLLAGSIVPTTLAAHAYWEIDDQQERANQQVHFLKNVGLLGGLLLTAVDTGGKPSVKYRAKRRARKAKRRARKVAGKTHETIGAAKGVAKIKK</sequence>
<evidence type="ECO:0000313" key="7">
    <source>
        <dbReference type="EMBL" id="MDA3630932.1"/>
    </source>
</evidence>
<dbReference type="Proteomes" id="UP001210380">
    <property type="component" value="Unassembled WGS sequence"/>
</dbReference>
<keyword evidence="5" id="KW-1133">Transmembrane helix</keyword>
<keyword evidence="4" id="KW-0812">Transmembrane</keyword>
<keyword evidence="6" id="KW-0472">Membrane</keyword>
<keyword evidence="8" id="KW-1185">Reference proteome</keyword>
<dbReference type="Pfam" id="PF07681">
    <property type="entry name" value="DoxX"/>
    <property type="match status" value="1"/>
</dbReference>
<dbReference type="PANTHER" id="PTHR33452">
    <property type="entry name" value="OXIDOREDUCTASE CATD-RELATED"/>
    <property type="match status" value="1"/>
</dbReference>